<dbReference type="EMBL" id="BLPF01000002">
    <property type="protein sequence ID" value="GFJ80890.1"/>
    <property type="molecule type" value="Genomic_DNA"/>
</dbReference>
<dbReference type="RefSeq" id="WP_173059302.1">
    <property type="nucleotide sequence ID" value="NZ_BLPF01000002.1"/>
</dbReference>
<keyword evidence="2" id="KW-1185">Reference proteome</keyword>
<evidence type="ECO:0000313" key="2">
    <source>
        <dbReference type="Proteomes" id="UP000482800"/>
    </source>
</evidence>
<protein>
    <submittedName>
        <fullName evidence="1">Uncharacterized protein</fullName>
    </submittedName>
</protein>
<proteinExistence type="predicted"/>
<organism evidence="1 2">
    <name type="scientific">Phytohabitans houttuyneae</name>
    <dbReference type="NCBI Taxonomy" id="1076126"/>
    <lineage>
        <taxon>Bacteria</taxon>
        <taxon>Bacillati</taxon>
        <taxon>Actinomycetota</taxon>
        <taxon>Actinomycetes</taxon>
        <taxon>Micromonosporales</taxon>
        <taxon>Micromonosporaceae</taxon>
    </lineage>
</organism>
<dbReference type="Proteomes" id="UP000482800">
    <property type="component" value="Unassembled WGS sequence"/>
</dbReference>
<comment type="caution">
    <text evidence="1">The sequence shown here is derived from an EMBL/GenBank/DDBJ whole genome shotgun (WGS) entry which is preliminary data.</text>
</comment>
<gene>
    <name evidence="1" type="ORF">Phou_050700</name>
</gene>
<reference evidence="1 2" key="2">
    <citation type="submission" date="2020-03" db="EMBL/GenBank/DDBJ databases">
        <authorList>
            <person name="Ichikawa N."/>
            <person name="Kimura A."/>
            <person name="Kitahashi Y."/>
            <person name="Uohara A."/>
        </authorList>
    </citation>
    <scope>NUCLEOTIDE SEQUENCE [LARGE SCALE GENOMIC DNA]</scope>
    <source>
        <strain evidence="1 2">NBRC 108639</strain>
    </source>
</reference>
<reference evidence="1 2" key="1">
    <citation type="submission" date="2020-03" db="EMBL/GenBank/DDBJ databases">
        <title>Whole genome shotgun sequence of Phytohabitans houttuyneae NBRC 108639.</title>
        <authorList>
            <person name="Komaki H."/>
            <person name="Tamura T."/>
        </authorList>
    </citation>
    <scope>NUCLEOTIDE SEQUENCE [LARGE SCALE GENOMIC DNA]</scope>
    <source>
        <strain evidence="1 2">NBRC 108639</strain>
    </source>
</reference>
<evidence type="ECO:0000313" key="1">
    <source>
        <dbReference type="EMBL" id="GFJ80890.1"/>
    </source>
</evidence>
<sequence length="160" mass="17774">MEQCPAYSALGIAEPHPYTWRRINIVTEQASGGGDRDVFANLTRYPATVGQQVMTDARRAVAACPEYSYAGGEGSTDERPARTVHRRTLLQEGFAGDDSLMTRHTYHTVDARTGERLTNVQEGTALTVALRVGDRVEVLETYHDDPAWLREIAVRAARRL</sequence>
<accession>A0A6V8KBT0</accession>
<dbReference type="AlphaFoldDB" id="A0A6V8KBT0"/>
<name>A0A6V8KBT0_9ACTN</name>